<evidence type="ECO:0000313" key="1">
    <source>
        <dbReference type="EMBL" id="MDO5971772.1"/>
    </source>
</evidence>
<dbReference type="EMBL" id="JAUOEK010000172">
    <property type="protein sequence ID" value="MDO5971772.1"/>
    <property type="molecule type" value="Genomic_DNA"/>
</dbReference>
<organism evidence="1 2">
    <name type="scientific">Flavivirga aquimarina</name>
    <dbReference type="NCBI Taxonomy" id="2027862"/>
    <lineage>
        <taxon>Bacteria</taxon>
        <taxon>Pseudomonadati</taxon>
        <taxon>Bacteroidota</taxon>
        <taxon>Flavobacteriia</taxon>
        <taxon>Flavobacteriales</taxon>
        <taxon>Flavobacteriaceae</taxon>
        <taxon>Flavivirga</taxon>
    </lineage>
</organism>
<name>A0ABT8WFK3_9FLAO</name>
<dbReference type="Proteomes" id="UP001176883">
    <property type="component" value="Unassembled WGS sequence"/>
</dbReference>
<keyword evidence="2" id="KW-1185">Reference proteome</keyword>
<protein>
    <submittedName>
        <fullName evidence="1">Uncharacterized protein</fullName>
    </submittedName>
</protein>
<dbReference type="RefSeq" id="WP_303279485.1">
    <property type="nucleotide sequence ID" value="NZ_JAUOEK010000172.1"/>
</dbReference>
<reference evidence="1" key="1">
    <citation type="submission" date="2023-07" db="EMBL/GenBank/DDBJ databases">
        <title>Two novel species in the genus Flavivirga.</title>
        <authorList>
            <person name="Kwon K."/>
        </authorList>
    </citation>
    <scope>NUCLEOTIDE SEQUENCE</scope>
    <source>
        <strain evidence="1">KCTC 52353</strain>
    </source>
</reference>
<gene>
    <name evidence="1" type="ORF">Q4Q35_18375</name>
</gene>
<accession>A0ABT8WFK3</accession>
<sequence>MITIIKIRLVFILVLLRNLTSSYAQLNHPGGWFTADDLTLIRAKVIAGEEPWISGWNAIKQNV</sequence>
<evidence type="ECO:0000313" key="2">
    <source>
        <dbReference type="Proteomes" id="UP001176883"/>
    </source>
</evidence>
<proteinExistence type="predicted"/>
<comment type="caution">
    <text evidence="1">The sequence shown here is derived from an EMBL/GenBank/DDBJ whole genome shotgun (WGS) entry which is preliminary data.</text>
</comment>